<evidence type="ECO:0000256" key="3">
    <source>
        <dbReference type="ARBA" id="ARBA00022691"/>
    </source>
</evidence>
<feature type="domain" description="Release factor glutamine methyltransferase N-terminal" evidence="7">
    <location>
        <begin position="19"/>
        <end position="87"/>
    </location>
</feature>
<dbReference type="Pfam" id="PF17827">
    <property type="entry name" value="PrmC_N"/>
    <property type="match status" value="1"/>
</dbReference>
<dbReference type="GO" id="GO:0003676">
    <property type="term" value="F:nucleic acid binding"/>
    <property type="evidence" value="ECO:0007669"/>
    <property type="project" value="InterPro"/>
</dbReference>
<dbReference type="NCBIfam" id="TIGR00536">
    <property type="entry name" value="hemK_fam"/>
    <property type="match status" value="1"/>
</dbReference>
<feature type="binding site" evidence="5">
    <location>
        <begin position="199"/>
        <end position="202"/>
    </location>
    <ligand>
        <name>substrate</name>
    </ligand>
</feature>
<dbReference type="Proteomes" id="UP000324194">
    <property type="component" value="Chromosome 1"/>
</dbReference>
<organism evidence="8 9">
    <name type="scientific">Aquicella siphonis</name>
    <dbReference type="NCBI Taxonomy" id="254247"/>
    <lineage>
        <taxon>Bacteria</taxon>
        <taxon>Pseudomonadati</taxon>
        <taxon>Pseudomonadota</taxon>
        <taxon>Gammaproteobacteria</taxon>
        <taxon>Legionellales</taxon>
        <taxon>Coxiellaceae</taxon>
        <taxon>Aquicella</taxon>
    </lineage>
</organism>
<dbReference type="FunFam" id="3.40.50.150:FF:000053">
    <property type="entry name" value="Release factor glutamine methyltransferase"/>
    <property type="match status" value="1"/>
</dbReference>
<dbReference type="SUPFAM" id="SSF53335">
    <property type="entry name" value="S-adenosyl-L-methionine-dependent methyltransferases"/>
    <property type="match status" value="1"/>
</dbReference>
<evidence type="ECO:0000313" key="8">
    <source>
        <dbReference type="EMBL" id="VVC76693.1"/>
    </source>
</evidence>
<reference evidence="8 9" key="1">
    <citation type="submission" date="2019-08" db="EMBL/GenBank/DDBJ databases">
        <authorList>
            <person name="Guy L."/>
        </authorList>
    </citation>
    <scope>NUCLEOTIDE SEQUENCE [LARGE SCALE GENOMIC DNA]</scope>
    <source>
        <strain evidence="8 9">SGT-108</strain>
    </source>
</reference>
<evidence type="ECO:0000256" key="2">
    <source>
        <dbReference type="ARBA" id="ARBA00022679"/>
    </source>
</evidence>
<dbReference type="InterPro" id="IPR019874">
    <property type="entry name" value="RF_methyltr_PrmC"/>
</dbReference>
<dbReference type="PANTHER" id="PTHR18895">
    <property type="entry name" value="HEMK METHYLTRANSFERASE"/>
    <property type="match status" value="1"/>
</dbReference>
<evidence type="ECO:0000259" key="7">
    <source>
        <dbReference type="Pfam" id="PF17827"/>
    </source>
</evidence>
<dbReference type="InterPro" id="IPR004556">
    <property type="entry name" value="HemK-like"/>
</dbReference>
<dbReference type="EMBL" id="LR699119">
    <property type="protein sequence ID" value="VVC76693.1"/>
    <property type="molecule type" value="Genomic_DNA"/>
</dbReference>
<dbReference type="PANTHER" id="PTHR18895:SF74">
    <property type="entry name" value="MTRF1L RELEASE FACTOR GLUTAMINE METHYLTRANSFERASE"/>
    <property type="match status" value="1"/>
</dbReference>
<dbReference type="KEGG" id="asip:AQUSIP_20170"/>
<sequence length="293" mass="32202">MAFDSGCLGLPPCATVSAALLAAKNQLAVVAEYPLLEAEVLLSHVLQKPRSHLHAWSESSIDHAQFLQFSVCLQRRCNREPLAYITGRREFWSLDLMVTPDTLIPRPETELMVECVLESMPENNPLTRVADLGTGSGAIGLAIAHERPSWQIYATDASESALQIARKNAQQLGLDNVYFSCGNWCTALPRADFDVIVSNPPYIGESEWAAYAEGLEYEPRSALVSGSDGLDAIRTISHTAKYFLRPAGYVLVEHGFLQGAAVRRLFAASGYSQIHSVRDLSGRERVTIAQYHP</sequence>
<evidence type="ECO:0000256" key="5">
    <source>
        <dbReference type="HAMAP-Rule" id="MF_02126"/>
    </source>
</evidence>
<dbReference type="Gene3D" id="1.10.8.10">
    <property type="entry name" value="DNA helicase RuvA subunit, C-terminal domain"/>
    <property type="match status" value="1"/>
</dbReference>
<comment type="catalytic activity">
    <reaction evidence="4 5">
        <text>L-glutaminyl-[peptide chain release factor] + S-adenosyl-L-methionine = N(5)-methyl-L-glutaminyl-[peptide chain release factor] + S-adenosyl-L-homocysteine + H(+)</text>
        <dbReference type="Rhea" id="RHEA:42896"/>
        <dbReference type="Rhea" id="RHEA-COMP:10271"/>
        <dbReference type="Rhea" id="RHEA-COMP:10272"/>
        <dbReference type="ChEBI" id="CHEBI:15378"/>
        <dbReference type="ChEBI" id="CHEBI:30011"/>
        <dbReference type="ChEBI" id="CHEBI:57856"/>
        <dbReference type="ChEBI" id="CHEBI:59789"/>
        <dbReference type="ChEBI" id="CHEBI:61891"/>
        <dbReference type="EC" id="2.1.1.297"/>
    </reaction>
</comment>
<evidence type="ECO:0000256" key="4">
    <source>
        <dbReference type="ARBA" id="ARBA00048391"/>
    </source>
</evidence>
<keyword evidence="2 5" id="KW-0808">Transferase</keyword>
<dbReference type="Gene3D" id="3.40.50.150">
    <property type="entry name" value="Vaccinia Virus protein VP39"/>
    <property type="match status" value="1"/>
</dbReference>
<feature type="binding site" evidence="5">
    <location>
        <position position="156"/>
    </location>
    <ligand>
        <name>S-adenosyl-L-methionine</name>
        <dbReference type="ChEBI" id="CHEBI:59789"/>
    </ligand>
</feature>
<dbReference type="InterPro" id="IPR029063">
    <property type="entry name" value="SAM-dependent_MTases_sf"/>
</dbReference>
<dbReference type="OrthoDB" id="9800643at2"/>
<comment type="function">
    <text evidence="5">Methylates the class 1 translation termination release factors RF1/PrfA and RF2/PrfB on the glutamine residue of the universally conserved GGQ motif.</text>
</comment>
<dbReference type="InterPro" id="IPR040758">
    <property type="entry name" value="PrmC_N"/>
</dbReference>
<dbReference type="GO" id="GO:0032259">
    <property type="term" value="P:methylation"/>
    <property type="evidence" value="ECO:0007669"/>
    <property type="project" value="UniProtKB-KW"/>
</dbReference>
<protein>
    <recommendedName>
        <fullName evidence="5">Release factor glutamine methyltransferase</fullName>
        <shortName evidence="5">RF MTase</shortName>
        <ecNumber evidence="5">2.1.1.297</ecNumber>
    </recommendedName>
    <alternativeName>
        <fullName evidence="5">N5-glutamine methyltransferase PrmC</fullName>
    </alternativeName>
    <alternativeName>
        <fullName evidence="5">Protein-(glutamine-N5) MTase PrmC</fullName>
    </alternativeName>
    <alternativeName>
        <fullName evidence="5">Protein-glutamine N-methyltransferase PrmC</fullName>
    </alternativeName>
</protein>
<gene>
    <name evidence="5 8" type="primary">prmC</name>
    <name evidence="8" type="ORF">AQUSIP_20170</name>
</gene>
<dbReference type="InterPro" id="IPR007848">
    <property type="entry name" value="Small_mtfrase_dom"/>
</dbReference>
<keyword evidence="1 5" id="KW-0489">Methyltransferase</keyword>
<dbReference type="GO" id="GO:0102559">
    <property type="term" value="F:peptide chain release factor N(5)-glutamine methyltransferase activity"/>
    <property type="evidence" value="ECO:0007669"/>
    <property type="project" value="UniProtKB-EC"/>
</dbReference>
<feature type="binding site" evidence="5">
    <location>
        <position position="184"/>
    </location>
    <ligand>
        <name>S-adenosyl-L-methionine</name>
        <dbReference type="ChEBI" id="CHEBI:59789"/>
    </ligand>
</feature>
<accession>A0A5E4PJV3</accession>
<evidence type="ECO:0000259" key="6">
    <source>
        <dbReference type="Pfam" id="PF05175"/>
    </source>
</evidence>
<dbReference type="EC" id="2.1.1.297" evidence="5"/>
<feature type="binding site" evidence="5">
    <location>
        <begin position="133"/>
        <end position="137"/>
    </location>
    <ligand>
        <name>S-adenosyl-L-methionine</name>
        <dbReference type="ChEBI" id="CHEBI:59789"/>
    </ligand>
</feature>
<dbReference type="HAMAP" id="MF_02126">
    <property type="entry name" value="RF_methyltr_PrmC"/>
    <property type="match status" value="1"/>
</dbReference>
<proteinExistence type="inferred from homology"/>
<evidence type="ECO:0000313" key="9">
    <source>
        <dbReference type="Proteomes" id="UP000324194"/>
    </source>
</evidence>
<comment type="similarity">
    <text evidence="5">Belongs to the protein N5-glutamine methyltransferase family. PrmC subfamily.</text>
</comment>
<name>A0A5E4PJV3_9COXI</name>
<dbReference type="RefSeq" id="WP_148339999.1">
    <property type="nucleotide sequence ID" value="NZ_LR699119.1"/>
</dbReference>
<dbReference type="PROSITE" id="PS00092">
    <property type="entry name" value="N6_MTASE"/>
    <property type="match status" value="1"/>
</dbReference>
<dbReference type="NCBIfam" id="TIGR03534">
    <property type="entry name" value="RF_mod_PrmC"/>
    <property type="match status" value="1"/>
</dbReference>
<feature type="domain" description="Methyltransferase small" evidence="6">
    <location>
        <begin position="116"/>
        <end position="204"/>
    </location>
</feature>
<dbReference type="CDD" id="cd02440">
    <property type="entry name" value="AdoMet_MTases"/>
    <property type="match status" value="1"/>
</dbReference>
<dbReference type="AlphaFoldDB" id="A0A5E4PJV3"/>
<feature type="binding site" evidence="5">
    <location>
        <position position="199"/>
    </location>
    <ligand>
        <name>S-adenosyl-L-methionine</name>
        <dbReference type="ChEBI" id="CHEBI:59789"/>
    </ligand>
</feature>
<dbReference type="InterPro" id="IPR002052">
    <property type="entry name" value="DNA_methylase_N6_adenine_CS"/>
</dbReference>
<keyword evidence="9" id="KW-1185">Reference proteome</keyword>
<dbReference type="Pfam" id="PF05175">
    <property type="entry name" value="MTS"/>
    <property type="match status" value="1"/>
</dbReference>
<keyword evidence="3 5" id="KW-0949">S-adenosyl-L-methionine</keyword>
<dbReference type="InterPro" id="IPR050320">
    <property type="entry name" value="N5-glutamine_MTase"/>
</dbReference>
<evidence type="ECO:0000256" key="1">
    <source>
        <dbReference type="ARBA" id="ARBA00022603"/>
    </source>
</evidence>